<dbReference type="EMBL" id="AM478566">
    <property type="protein sequence ID" value="CAN83812.1"/>
    <property type="molecule type" value="Genomic_DNA"/>
</dbReference>
<protein>
    <recommendedName>
        <fullName evidence="2">Retrotransposon gag domain-containing protein</fullName>
    </recommendedName>
</protein>
<name>A5C1A4_VITVI</name>
<accession>A5C1A4</accession>
<sequence length="459" mass="52852">MASLPMMVPLHSDITFSEHLWRHFDSFPIGVSADSCPLNGEVPYAKTELRSFGSFPRIRELTYSQFSNRLFTLCSYLKTKESYDRWITRRLWGLRQQISKAKYLKKSVGNIRKLQENTAALYTERKTLRVSAIRGSGHVWPGKLKRPPLPSGCEISGKGEMSTDRIPDVKYPEKLCMPYWIRDSERRLVKIKNPHEIELELCANVMEATPKDQHSQHALEENINAYRSMRDRMHPPRMSALSCIGPPTEQLVIRPHIVPLLPTFHGMESENPYTHIKDFQEVCNTFREGEASIDLMRLKLFPFTLKDKAKEAMDFLSYVVEVSRGWDEPNARKVGRMKSQPNASNAKVGMYTLNEDTDMKAKFAAMVRRLEELEVKKIREAQAISETLVQTMSCSICQSFEHLVAECPTIPTVREKFGDQANVIGQFKPNNNASYGNTYNSNWRNHPNFSWKLRANLEI</sequence>
<proteinExistence type="predicted"/>
<organism evidence="1">
    <name type="scientific">Vitis vinifera</name>
    <name type="common">Grape</name>
    <dbReference type="NCBI Taxonomy" id="29760"/>
    <lineage>
        <taxon>Eukaryota</taxon>
        <taxon>Viridiplantae</taxon>
        <taxon>Streptophyta</taxon>
        <taxon>Embryophyta</taxon>
        <taxon>Tracheophyta</taxon>
        <taxon>Spermatophyta</taxon>
        <taxon>Magnoliopsida</taxon>
        <taxon>eudicotyledons</taxon>
        <taxon>Gunneridae</taxon>
        <taxon>Pentapetalae</taxon>
        <taxon>rosids</taxon>
        <taxon>Vitales</taxon>
        <taxon>Vitaceae</taxon>
        <taxon>Viteae</taxon>
        <taxon>Vitis</taxon>
    </lineage>
</organism>
<reference evidence="1" key="1">
    <citation type="journal article" date="2007" name="PLoS ONE">
        <title>The first genome sequence of an elite grapevine cultivar (Pinot noir Vitis vinifera L.): coping with a highly heterozygous genome.</title>
        <authorList>
            <person name="Velasco R."/>
            <person name="Zharkikh A."/>
            <person name="Troggio M."/>
            <person name="Cartwright D.A."/>
            <person name="Cestaro A."/>
            <person name="Pruss D."/>
            <person name="Pindo M."/>
            <person name="FitzGerald L.M."/>
            <person name="Vezzulli S."/>
            <person name="Reid J."/>
            <person name="Malacarne G."/>
            <person name="Iliev D."/>
            <person name="Coppola G."/>
            <person name="Wardell B."/>
            <person name="Micheletti D."/>
            <person name="Macalma T."/>
            <person name="Facci M."/>
            <person name="Mitchell J.T."/>
            <person name="Perazzolli M."/>
            <person name="Eldredge G."/>
            <person name="Gatto P."/>
            <person name="Oyzerski R."/>
            <person name="Moretto M."/>
            <person name="Gutin N."/>
            <person name="Stefanini M."/>
            <person name="Chen Y."/>
            <person name="Segala C."/>
            <person name="Davenport C."/>
            <person name="Dematte L."/>
            <person name="Mraz A."/>
            <person name="Battilana J."/>
            <person name="Stormo K."/>
            <person name="Costa F."/>
            <person name="Tao Q."/>
            <person name="Si-Ammour A."/>
            <person name="Harkins T."/>
            <person name="Lackey A."/>
            <person name="Perbost C."/>
            <person name="Taillon B."/>
            <person name="Stella A."/>
            <person name="Solovyev V."/>
            <person name="Fawcett J.A."/>
            <person name="Sterck L."/>
            <person name="Vandepoele K."/>
            <person name="Grando S.M."/>
            <person name="Toppo S."/>
            <person name="Moser C."/>
            <person name="Lanchbury J."/>
            <person name="Bogden R."/>
            <person name="Skolnick M."/>
            <person name="Sgaramella V."/>
            <person name="Bhatnagar S.K."/>
            <person name="Fontana P."/>
            <person name="Gutin A."/>
            <person name="Van de Peer Y."/>
            <person name="Salamini F."/>
            <person name="Viola R."/>
        </authorList>
    </citation>
    <scope>NUCLEOTIDE SEQUENCE</scope>
</reference>
<evidence type="ECO:0008006" key="2">
    <source>
        <dbReference type="Google" id="ProtNLM"/>
    </source>
</evidence>
<evidence type="ECO:0000313" key="1">
    <source>
        <dbReference type="EMBL" id="CAN83812.1"/>
    </source>
</evidence>
<gene>
    <name evidence="1" type="ORF">VITISV_038641</name>
</gene>
<dbReference type="AlphaFoldDB" id="A5C1A4"/>